<comment type="caution">
    <text evidence="1">The sequence shown here is derived from an EMBL/GenBank/DDBJ whole genome shotgun (WGS) entry which is preliminary data.</text>
</comment>
<dbReference type="AlphaFoldDB" id="A0A0G0MJB5"/>
<protein>
    <submittedName>
        <fullName evidence="1">Uncharacterized protein</fullName>
    </submittedName>
</protein>
<evidence type="ECO:0000313" key="1">
    <source>
        <dbReference type="EMBL" id="KKQ65016.1"/>
    </source>
</evidence>
<dbReference type="EMBL" id="LBUP01000013">
    <property type="protein sequence ID" value="KKQ65016.1"/>
    <property type="molecule type" value="Genomic_DNA"/>
</dbReference>
<evidence type="ECO:0000313" key="2">
    <source>
        <dbReference type="Proteomes" id="UP000034235"/>
    </source>
</evidence>
<accession>A0A0G0MJB5</accession>
<dbReference type="Proteomes" id="UP000034235">
    <property type="component" value="Unassembled WGS sequence"/>
</dbReference>
<organism evidence="1 2">
    <name type="scientific">Candidatus Daviesbacteria bacterium GW2011_GWA2_38_24</name>
    <dbReference type="NCBI Taxonomy" id="1618422"/>
    <lineage>
        <taxon>Bacteria</taxon>
        <taxon>Candidatus Daviesiibacteriota</taxon>
    </lineage>
</organism>
<proteinExistence type="predicted"/>
<reference evidence="1 2" key="1">
    <citation type="journal article" date="2015" name="Nature">
        <title>rRNA introns, odd ribosomes, and small enigmatic genomes across a large radiation of phyla.</title>
        <authorList>
            <person name="Brown C.T."/>
            <person name="Hug L.A."/>
            <person name="Thomas B.C."/>
            <person name="Sharon I."/>
            <person name="Castelle C.J."/>
            <person name="Singh A."/>
            <person name="Wilkins M.J."/>
            <person name="Williams K.H."/>
            <person name="Banfield J.F."/>
        </authorList>
    </citation>
    <scope>NUCLEOTIDE SEQUENCE [LARGE SCALE GENOMIC DNA]</scope>
</reference>
<sequence>MSVESVRKTTCPGVAEYIDRSSIPPKYSIGFLKDLEPVEVNLSRDENGVIDVKCPFYGKGRVCNRGREIPFSQDQDINPGSPVCRYALAAEHQSYEVYTPAFKEHDFYQMVWQGLSSQAKTACVYMSPHVIGGFNNSAFQGMCHVFGICDSIEANKLIDELVENGAVEEMSRMDALREGVKQIKKDRVEDIELKTDLAGRKRAEQRLTYEISRLEDRIKGNRELIEKYKDDPKKHEKWRTSLQGWLEEAEEPHLRFSPGLRWATGPEAISYRRRLLRYARNDGPLERTE</sequence>
<gene>
    <name evidence="1" type="ORF">US86_C0013G0017</name>
</gene>
<name>A0A0G0MJB5_9BACT</name>